<accession>A0A9P6T622</accession>
<dbReference type="EMBL" id="MU167472">
    <property type="protein sequence ID" value="KAG0140140.1"/>
    <property type="molecule type" value="Genomic_DNA"/>
</dbReference>
<evidence type="ECO:0000259" key="1">
    <source>
        <dbReference type="Pfam" id="PF12697"/>
    </source>
</evidence>
<dbReference type="Proteomes" id="UP000886653">
    <property type="component" value="Unassembled WGS sequence"/>
</dbReference>
<keyword evidence="3" id="KW-1185">Reference proteome</keyword>
<evidence type="ECO:0000313" key="3">
    <source>
        <dbReference type="Proteomes" id="UP000886653"/>
    </source>
</evidence>
<dbReference type="InterPro" id="IPR029058">
    <property type="entry name" value="AB_hydrolase_fold"/>
</dbReference>
<gene>
    <name evidence="2" type="ORF">CROQUDRAFT_674802</name>
</gene>
<dbReference type="AlphaFoldDB" id="A0A9P6T622"/>
<organism evidence="2 3">
    <name type="scientific">Cronartium quercuum f. sp. fusiforme G11</name>
    <dbReference type="NCBI Taxonomy" id="708437"/>
    <lineage>
        <taxon>Eukaryota</taxon>
        <taxon>Fungi</taxon>
        <taxon>Dikarya</taxon>
        <taxon>Basidiomycota</taxon>
        <taxon>Pucciniomycotina</taxon>
        <taxon>Pucciniomycetes</taxon>
        <taxon>Pucciniales</taxon>
        <taxon>Coleosporiaceae</taxon>
        <taxon>Cronartium</taxon>
    </lineage>
</organism>
<evidence type="ECO:0000313" key="2">
    <source>
        <dbReference type="EMBL" id="KAG0140140.1"/>
    </source>
</evidence>
<protein>
    <recommendedName>
        <fullName evidence="1">AB hydrolase-1 domain-containing protein</fullName>
    </recommendedName>
</protein>
<proteinExistence type="predicted"/>
<feature type="domain" description="AB hydrolase-1" evidence="1">
    <location>
        <begin position="149"/>
        <end position="360"/>
    </location>
</feature>
<reference evidence="2" key="1">
    <citation type="submission" date="2013-11" db="EMBL/GenBank/DDBJ databases">
        <title>Genome sequence of the fusiform rust pathogen reveals effectors for host alternation and coevolution with pine.</title>
        <authorList>
            <consortium name="DOE Joint Genome Institute"/>
            <person name="Smith K."/>
            <person name="Pendleton A."/>
            <person name="Kubisiak T."/>
            <person name="Anderson C."/>
            <person name="Salamov A."/>
            <person name="Aerts A."/>
            <person name="Riley R."/>
            <person name="Clum A."/>
            <person name="Lindquist E."/>
            <person name="Ence D."/>
            <person name="Campbell M."/>
            <person name="Kronenberg Z."/>
            <person name="Feau N."/>
            <person name="Dhillon B."/>
            <person name="Hamelin R."/>
            <person name="Burleigh J."/>
            <person name="Smith J."/>
            <person name="Yandell M."/>
            <person name="Nelson C."/>
            <person name="Grigoriev I."/>
            <person name="Davis J."/>
        </authorList>
    </citation>
    <scope>NUCLEOTIDE SEQUENCE</scope>
    <source>
        <strain evidence="2">G11</strain>
    </source>
</reference>
<dbReference type="InterPro" id="IPR000073">
    <property type="entry name" value="AB_hydrolase_1"/>
</dbReference>
<dbReference type="OrthoDB" id="94039at2759"/>
<dbReference type="Pfam" id="PF12697">
    <property type="entry name" value="Abhydrolase_6"/>
    <property type="match status" value="1"/>
</dbReference>
<name>A0A9P6T622_9BASI</name>
<comment type="caution">
    <text evidence="2">The sequence shown here is derived from an EMBL/GenBank/DDBJ whole genome shotgun (WGS) entry which is preliminary data.</text>
</comment>
<sequence length="484" mass="54648">MGDNSMASGSKFDRLFRTFRFLPLHQPLNPTPNLPSLPPCPHIRDRPFADLVGHALDQWTVSNHIFPAAYPRSMRGSALSPGIHPQPNHLDSTDRMEIAKRILAANSDTSRVDDSTDMTQIDECQLFISVNRYYRKAGSSSNAHNGITLIFSHANGLHKETWEPTLAHLLQFPEAELVSEIWALDCVNQGDSAVLNRDTLGERFDWADHARDLLQFIIAHLPEAKAAKTESLPKLLKRQVSPDDPLLQLNDFPSSPVTSRVIQNGLSWRGRQIGLVGHSLGGCASALAATTIPQLIKLVILIDAVIIPSVLINEEYLSRNASLSALRRDRWKARAEAHDSFIRKTEFFGRWDPAVLERYVNFGLTELDDELRLKCDRLHETSVFADPLYRPAIAFRRLQSLEKSQELKPFIREHTPKIRYVFPGPGRSVIEETFLLKHIQEKNSEVMRINEAGHLIVQECPLALSKCLARFLEEFNSSKNLSKL</sequence>
<dbReference type="SUPFAM" id="SSF53474">
    <property type="entry name" value="alpha/beta-Hydrolases"/>
    <property type="match status" value="1"/>
</dbReference>
<dbReference type="Gene3D" id="3.40.50.1820">
    <property type="entry name" value="alpha/beta hydrolase"/>
    <property type="match status" value="1"/>
</dbReference>